<accession>A0A0B8N7E5</accession>
<feature type="region of interest" description="Disordered" evidence="1">
    <location>
        <begin position="439"/>
        <end position="461"/>
    </location>
</feature>
<reference evidence="3" key="1">
    <citation type="journal article" date="2015" name="Genome Announc.">
        <title>Draft genome sequence of Talaromyces cellulolyticus strain Y-94, a source of lignocellulosic biomass-degrading enzymes.</title>
        <authorList>
            <person name="Fujii T."/>
            <person name="Koike H."/>
            <person name="Sawayama S."/>
            <person name="Yano S."/>
            <person name="Inoue H."/>
        </authorList>
    </citation>
    <scope>NUCLEOTIDE SEQUENCE [LARGE SCALE GENOMIC DNA]</scope>
    <source>
        <strain evidence="3">Y-94</strain>
    </source>
</reference>
<keyword evidence="3" id="KW-1185">Reference proteome</keyword>
<organism evidence="2 3">
    <name type="scientific">Talaromyces pinophilus</name>
    <name type="common">Penicillium pinophilum</name>
    <dbReference type="NCBI Taxonomy" id="128442"/>
    <lineage>
        <taxon>Eukaryota</taxon>
        <taxon>Fungi</taxon>
        <taxon>Dikarya</taxon>
        <taxon>Ascomycota</taxon>
        <taxon>Pezizomycotina</taxon>
        <taxon>Eurotiomycetes</taxon>
        <taxon>Eurotiomycetidae</taxon>
        <taxon>Eurotiales</taxon>
        <taxon>Trichocomaceae</taxon>
        <taxon>Talaromyces</taxon>
        <taxon>Talaromyces sect. Talaromyces</taxon>
    </lineage>
</organism>
<sequence>MPPKRVVVQSGRRDQEQASLFGATYKEITNPENATIVRSIVIFSAAVAFFHSSLSEFLIPPVIMAEDAEVSTGLEQDARLLKESVILRLPPVSMGTLRSMGFFGVKRELLPRLWKIYGLLIRDKSCKVEDLLLWSEAKVFLLQARRVLGPNSDDAKWLQENIPSWNPEDGRIWTVPGPPWCDCVKRCIGRGYVFNGSDQSLNERQRAYIAYAVLLLENAPLDPKGIYLGVDIWHEFGFNTCPSQKKQTLKTFYTLALFIRSNQAEKAGEFSAFEAFWQQYRDGTLIPWLVQAIKEEPEQDWPWLEDGIQQEFPWLRFFFPESVSLDPTDAKNWSVWRLRQLQEILKSRMRIPEIEVIQAAAKEYGLTKDHALPDPYIDSVSELLDVYVETMQDGPYSLHKARGEGRLASYVSLVSRKAKIRVQPWMMGIFNDLDSEQKRKASPEANLATGKTPVDLGGHSQ</sequence>
<gene>
    <name evidence="2" type="ORF">TCE0_050r18315</name>
</gene>
<dbReference type="Proteomes" id="UP000053095">
    <property type="component" value="Unassembled WGS sequence"/>
</dbReference>
<protein>
    <submittedName>
        <fullName evidence="2">TOM core complex subunit</fullName>
    </submittedName>
</protein>
<evidence type="ECO:0000256" key="1">
    <source>
        <dbReference type="SAM" id="MobiDB-lite"/>
    </source>
</evidence>
<proteinExistence type="predicted"/>
<dbReference type="AlphaFoldDB" id="A0A0B8N7E5"/>
<name>A0A0B8N7E5_TALPI</name>
<evidence type="ECO:0000313" key="3">
    <source>
        <dbReference type="Proteomes" id="UP000053095"/>
    </source>
</evidence>
<evidence type="ECO:0000313" key="2">
    <source>
        <dbReference type="EMBL" id="GAM43473.1"/>
    </source>
</evidence>
<dbReference type="EMBL" id="DF933846">
    <property type="protein sequence ID" value="GAM43473.1"/>
    <property type="molecule type" value="Genomic_DNA"/>
</dbReference>